<evidence type="ECO:0000259" key="9">
    <source>
        <dbReference type="Pfam" id="PF00551"/>
    </source>
</evidence>
<dbReference type="SUPFAM" id="SSF50486">
    <property type="entry name" value="FMT C-terminal domain-like"/>
    <property type="match status" value="1"/>
</dbReference>
<feature type="domain" description="Formyl transferase C-terminal" evidence="10">
    <location>
        <begin position="207"/>
        <end position="299"/>
    </location>
</feature>
<evidence type="ECO:0000259" key="10">
    <source>
        <dbReference type="Pfam" id="PF02911"/>
    </source>
</evidence>
<dbReference type="CDD" id="cd08704">
    <property type="entry name" value="Met_tRNA_FMT_C"/>
    <property type="match status" value="1"/>
</dbReference>
<dbReference type="CDD" id="cd08646">
    <property type="entry name" value="FMT_core_Met-tRNA-FMT_N"/>
    <property type="match status" value="1"/>
</dbReference>
<dbReference type="EC" id="2.1.2.9" evidence="3 8"/>
<accession>A0A501PD51</accession>
<evidence type="ECO:0000256" key="5">
    <source>
        <dbReference type="ARBA" id="ARBA00022679"/>
    </source>
</evidence>
<evidence type="ECO:0000256" key="1">
    <source>
        <dbReference type="ARBA" id="ARBA00002606"/>
    </source>
</evidence>
<dbReference type="InterPro" id="IPR011034">
    <property type="entry name" value="Formyl_transferase-like_C_sf"/>
</dbReference>
<dbReference type="EMBL" id="VFIY01000018">
    <property type="protein sequence ID" value="TPD57834.1"/>
    <property type="molecule type" value="Genomic_DNA"/>
</dbReference>
<evidence type="ECO:0000256" key="3">
    <source>
        <dbReference type="ARBA" id="ARBA00012261"/>
    </source>
</evidence>
<feature type="domain" description="Formyl transferase N-terminal" evidence="9">
    <location>
        <begin position="6"/>
        <end position="183"/>
    </location>
</feature>
<dbReference type="NCBIfam" id="TIGR00460">
    <property type="entry name" value="fmt"/>
    <property type="match status" value="1"/>
</dbReference>
<evidence type="ECO:0000256" key="7">
    <source>
        <dbReference type="ARBA" id="ARBA00048558"/>
    </source>
</evidence>
<dbReference type="Pfam" id="PF02911">
    <property type="entry name" value="Formyl_trans_C"/>
    <property type="match status" value="1"/>
</dbReference>
<gene>
    <name evidence="8" type="primary">fmt</name>
    <name evidence="11" type="ORF">FIV46_17180</name>
</gene>
<comment type="function">
    <text evidence="1 8">Attaches a formyl group to the free amino group of methionyl-tRNA(fMet). The formyl group appears to play a dual role in the initiator identity of N-formylmethionyl-tRNA by promoting its recognition by IF2 and preventing the misappropriation of this tRNA by the elongation apparatus.</text>
</comment>
<protein>
    <recommendedName>
        <fullName evidence="4 8">Methionyl-tRNA formyltransferase</fullName>
        <ecNumber evidence="3 8">2.1.2.9</ecNumber>
    </recommendedName>
</protein>
<dbReference type="GO" id="GO:0005829">
    <property type="term" value="C:cytosol"/>
    <property type="evidence" value="ECO:0007669"/>
    <property type="project" value="TreeGrafter"/>
</dbReference>
<comment type="caution">
    <text evidence="11">The sequence shown here is derived from an EMBL/GenBank/DDBJ whole genome shotgun (WGS) entry which is preliminary data.</text>
</comment>
<dbReference type="InterPro" id="IPR044135">
    <property type="entry name" value="Met-tRNA-FMT_C"/>
</dbReference>
<keyword evidence="5 8" id="KW-0808">Transferase</keyword>
<comment type="similarity">
    <text evidence="2 8">Belongs to the Fmt family.</text>
</comment>
<dbReference type="PANTHER" id="PTHR11138:SF5">
    <property type="entry name" value="METHIONYL-TRNA FORMYLTRANSFERASE, MITOCHONDRIAL"/>
    <property type="match status" value="1"/>
</dbReference>
<evidence type="ECO:0000256" key="6">
    <source>
        <dbReference type="ARBA" id="ARBA00022917"/>
    </source>
</evidence>
<dbReference type="InterPro" id="IPR037022">
    <property type="entry name" value="Formyl_trans_C_sf"/>
</dbReference>
<dbReference type="OrthoDB" id="9802815at2"/>
<dbReference type="RefSeq" id="WP_139942150.1">
    <property type="nucleotide sequence ID" value="NZ_JBHSYP010000005.1"/>
</dbReference>
<dbReference type="InterPro" id="IPR005794">
    <property type="entry name" value="Fmt"/>
</dbReference>
<evidence type="ECO:0000256" key="2">
    <source>
        <dbReference type="ARBA" id="ARBA00010699"/>
    </source>
</evidence>
<evidence type="ECO:0000256" key="4">
    <source>
        <dbReference type="ARBA" id="ARBA00016014"/>
    </source>
</evidence>
<dbReference type="InterPro" id="IPR002376">
    <property type="entry name" value="Formyl_transf_N"/>
</dbReference>
<comment type="catalytic activity">
    <reaction evidence="7 8">
        <text>L-methionyl-tRNA(fMet) + (6R)-10-formyltetrahydrofolate = N-formyl-L-methionyl-tRNA(fMet) + (6S)-5,6,7,8-tetrahydrofolate + H(+)</text>
        <dbReference type="Rhea" id="RHEA:24380"/>
        <dbReference type="Rhea" id="RHEA-COMP:9952"/>
        <dbReference type="Rhea" id="RHEA-COMP:9953"/>
        <dbReference type="ChEBI" id="CHEBI:15378"/>
        <dbReference type="ChEBI" id="CHEBI:57453"/>
        <dbReference type="ChEBI" id="CHEBI:78530"/>
        <dbReference type="ChEBI" id="CHEBI:78844"/>
        <dbReference type="ChEBI" id="CHEBI:195366"/>
        <dbReference type="EC" id="2.1.2.9"/>
    </reaction>
</comment>
<dbReference type="PANTHER" id="PTHR11138">
    <property type="entry name" value="METHIONYL-TRNA FORMYLTRANSFERASE"/>
    <property type="match status" value="1"/>
</dbReference>
<dbReference type="Gene3D" id="3.10.25.10">
    <property type="entry name" value="Formyl transferase, C-terminal domain"/>
    <property type="match status" value="1"/>
</dbReference>
<dbReference type="InterPro" id="IPR036477">
    <property type="entry name" value="Formyl_transf_N_sf"/>
</dbReference>
<reference evidence="12" key="1">
    <citation type="submission" date="2019-06" db="EMBL/GenBank/DDBJ databases">
        <title>The complete genome of Emcibacter congregatus ZYLT.</title>
        <authorList>
            <person name="Zhao Z."/>
        </authorList>
    </citation>
    <scope>NUCLEOTIDE SEQUENCE [LARGE SCALE GENOMIC DNA]</scope>
    <source>
        <strain evidence="12">MCCC 1A06723</strain>
    </source>
</reference>
<dbReference type="Pfam" id="PF00551">
    <property type="entry name" value="Formyl_trans_N"/>
    <property type="match status" value="1"/>
</dbReference>
<dbReference type="Proteomes" id="UP000319148">
    <property type="component" value="Unassembled WGS sequence"/>
</dbReference>
<evidence type="ECO:0000313" key="12">
    <source>
        <dbReference type="Proteomes" id="UP000319148"/>
    </source>
</evidence>
<dbReference type="GO" id="GO:0004479">
    <property type="term" value="F:methionyl-tRNA formyltransferase activity"/>
    <property type="evidence" value="ECO:0007669"/>
    <property type="project" value="UniProtKB-UniRule"/>
</dbReference>
<proteinExistence type="inferred from homology"/>
<dbReference type="HAMAP" id="MF_00182">
    <property type="entry name" value="Formyl_trans"/>
    <property type="match status" value="1"/>
</dbReference>
<organism evidence="11 12">
    <name type="scientific">Emcibacter nanhaiensis</name>
    <dbReference type="NCBI Taxonomy" id="1505037"/>
    <lineage>
        <taxon>Bacteria</taxon>
        <taxon>Pseudomonadati</taxon>
        <taxon>Pseudomonadota</taxon>
        <taxon>Alphaproteobacteria</taxon>
        <taxon>Emcibacterales</taxon>
        <taxon>Emcibacteraceae</taxon>
        <taxon>Emcibacter</taxon>
    </lineage>
</organism>
<dbReference type="SUPFAM" id="SSF53328">
    <property type="entry name" value="Formyltransferase"/>
    <property type="match status" value="1"/>
</dbReference>
<keyword evidence="12" id="KW-1185">Reference proteome</keyword>
<evidence type="ECO:0000256" key="8">
    <source>
        <dbReference type="HAMAP-Rule" id="MF_00182"/>
    </source>
</evidence>
<name>A0A501PD51_9PROT</name>
<dbReference type="InterPro" id="IPR005793">
    <property type="entry name" value="Formyl_trans_C"/>
</dbReference>
<evidence type="ECO:0000313" key="11">
    <source>
        <dbReference type="EMBL" id="TPD57834.1"/>
    </source>
</evidence>
<sequence length="308" mass="32627">MATPLRIAFMGTPDFSVPTLRALLGAGHDVAAVYSQPPSRAGRGKKERPSPVHAFAEQHGIPVHTPTSLKSEEEQEKFAALNLDVAVVVAYGLLLPKAILDAPRLGCVNVHASLLPRWRGAAPIHRAIMAGDKESGVDIMMMEEGLDTGPVLLEKRVIIQPEDTTGSLHDALAQLGAEAIVPALEGLADGSLTPRPQGEEGVIYAKKIDKAEARIEWTRPAQELRAHIHGLSPFPGAWCEVEGERLKLLLAEVVTGSGAPGEVIAEPLVVACGDGALKILKAQRAGKGPMLAEDLLRGFPIPNGTILT</sequence>
<dbReference type="InterPro" id="IPR041711">
    <property type="entry name" value="Met-tRNA-FMT_N"/>
</dbReference>
<dbReference type="Gene3D" id="3.40.50.170">
    <property type="entry name" value="Formyl transferase, N-terminal domain"/>
    <property type="match status" value="1"/>
</dbReference>
<feature type="binding site" evidence="8">
    <location>
        <begin position="113"/>
        <end position="116"/>
    </location>
    <ligand>
        <name>(6S)-5,6,7,8-tetrahydrofolate</name>
        <dbReference type="ChEBI" id="CHEBI:57453"/>
    </ligand>
</feature>
<keyword evidence="6 8" id="KW-0648">Protein biosynthesis</keyword>
<dbReference type="AlphaFoldDB" id="A0A501PD51"/>